<name>A0A6M3L6B0_9ZZZZ</name>
<proteinExistence type="predicted"/>
<dbReference type="EMBL" id="MT142820">
    <property type="protein sequence ID" value="QJA89051.1"/>
    <property type="molecule type" value="Genomic_DNA"/>
</dbReference>
<organism evidence="1">
    <name type="scientific">viral metagenome</name>
    <dbReference type="NCBI Taxonomy" id="1070528"/>
    <lineage>
        <taxon>unclassified sequences</taxon>
        <taxon>metagenomes</taxon>
        <taxon>organismal metagenomes</taxon>
    </lineage>
</organism>
<reference evidence="1" key="1">
    <citation type="submission" date="2020-03" db="EMBL/GenBank/DDBJ databases">
        <title>The deep terrestrial virosphere.</title>
        <authorList>
            <person name="Holmfeldt K."/>
            <person name="Nilsson E."/>
            <person name="Simone D."/>
            <person name="Lopez-Fernandez M."/>
            <person name="Wu X."/>
            <person name="de Brujin I."/>
            <person name="Lundin D."/>
            <person name="Andersson A."/>
            <person name="Bertilsson S."/>
            <person name="Dopson M."/>
        </authorList>
    </citation>
    <scope>NUCLEOTIDE SEQUENCE</scope>
    <source>
        <strain evidence="1">MM415B02620</strain>
    </source>
</reference>
<evidence type="ECO:0000313" key="1">
    <source>
        <dbReference type="EMBL" id="QJA89051.1"/>
    </source>
</evidence>
<protein>
    <submittedName>
        <fullName evidence="1">Uncharacterized protein</fullName>
    </submittedName>
</protein>
<sequence>MATIISFTDLKPADVTLAIDIVQKIEALKGELAKIQTARSQADAIRSGQENDINTEINKLTVALRAIRQATVV</sequence>
<accession>A0A6M3L6B0</accession>
<dbReference type="AlphaFoldDB" id="A0A6M3L6B0"/>
<gene>
    <name evidence="1" type="ORF">MM415B02620_0002</name>
</gene>